<dbReference type="PROSITE" id="PS50127">
    <property type="entry name" value="UBC_2"/>
    <property type="match status" value="1"/>
</dbReference>
<dbReference type="EMBL" id="KZ857386">
    <property type="protein sequence ID" value="RDX53747.1"/>
    <property type="molecule type" value="Genomic_DNA"/>
</dbReference>
<evidence type="ECO:0000256" key="2">
    <source>
        <dbReference type="ARBA" id="ARBA00022786"/>
    </source>
</evidence>
<accession>A0A371DMI7</accession>
<organism evidence="5 6">
    <name type="scientific">Lentinus brumalis</name>
    <dbReference type="NCBI Taxonomy" id="2498619"/>
    <lineage>
        <taxon>Eukaryota</taxon>
        <taxon>Fungi</taxon>
        <taxon>Dikarya</taxon>
        <taxon>Basidiomycota</taxon>
        <taxon>Agaricomycotina</taxon>
        <taxon>Agaricomycetes</taxon>
        <taxon>Polyporales</taxon>
        <taxon>Polyporaceae</taxon>
        <taxon>Lentinus</taxon>
    </lineage>
</organism>
<dbReference type="SUPFAM" id="SSF54495">
    <property type="entry name" value="UBC-like"/>
    <property type="match status" value="1"/>
</dbReference>
<feature type="compositionally biased region" description="Acidic residues" evidence="3">
    <location>
        <begin position="637"/>
        <end position="646"/>
    </location>
</feature>
<evidence type="ECO:0000313" key="6">
    <source>
        <dbReference type="Proteomes" id="UP000256964"/>
    </source>
</evidence>
<keyword evidence="6" id="KW-1185">Reference proteome</keyword>
<evidence type="ECO:0000256" key="1">
    <source>
        <dbReference type="ARBA" id="ARBA00022679"/>
    </source>
</evidence>
<dbReference type="InterPro" id="IPR000608">
    <property type="entry name" value="UBC"/>
</dbReference>
<reference evidence="5 6" key="1">
    <citation type="journal article" date="2018" name="Biotechnol. Biofuels">
        <title>Integrative visual omics of the white-rot fungus Polyporus brumalis exposes the biotechnological potential of its oxidative enzymes for delignifying raw plant biomass.</title>
        <authorList>
            <person name="Miyauchi S."/>
            <person name="Rancon A."/>
            <person name="Drula E."/>
            <person name="Hage H."/>
            <person name="Chaduli D."/>
            <person name="Favel A."/>
            <person name="Grisel S."/>
            <person name="Henrissat B."/>
            <person name="Herpoel-Gimbert I."/>
            <person name="Ruiz-Duenas F.J."/>
            <person name="Chevret D."/>
            <person name="Hainaut M."/>
            <person name="Lin J."/>
            <person name="Wang M."/>
            <person name="Pangilinan J."/>
            <person name="Lipzen A."/>
            <person name="Lesage-Meessen L."/>
            <person name="Navarro D."/>
            <person name="Riley R."/>
            <person name="Grigoriev I.V."/>
            <person name="Zhou S."/>
            <person name="Raouche S."/>
            <person name="Rosso M.N."/>
        </authorList>
    </citation>
    <scope>NUCLEOTIDE SEQUENCE [LARGE SCALE GENOMIC DNA]</scope>
    <source>
        <strain evidence="5 6">BRFM 1820</strain>
    </source>
</reference>
<dbReference type="STRING" id="139420.A0A371DMI7"/>
<keyword evidence="1" id="KW-0808">Transferase</keyword>
<dbReference type="Proteomes" id="UP000256964">
    <property type="component" value="Unassembled WGS sequence"/>
</dbReference>
<feature type="region of interest" description="Disordered" evidence="3">
    <location>
        <begin position="585"/>
        <end position="652"/>
    </location>
</feature>
<evidence type="ECO:0000259" key="4">
    <source>
        <dbReference type="PROSITE" id="PS50127"/>
    </source>
</evidence>
<dbReference type="AlphaFoldDB" id="A0A371DMI7"/>
<feature type="domain" description="UBC core" evidence="4">
    <location>
        <begin position="677"/>
        <end position="840"/>
    </location>
</feature>
<keyword evidence="2" id="KW-0833">Ubl conjugation pathway</keyword>
<dbReference type="CDD" id="cd23837">
    <property type="entry name" value="UBCc_UBE2O"/>
    <property type="match status" value="1"/>
</dbReference>
<dbReference type="SMART" id="SM00212">
    <property type="entry name" value="UBCc"/>
    <property type="match status" value="1"/>
</dbReference>
<gene>
    <name evidence="5" type="ORF">OH76DRAFT_1145266</name>
</gene>
<proteinExistence type="predicted"/>
<dbReference type="PANTHER" id="PTHR46116:SF15">
    <property type="entry name" value="(E3-INDEPENDENT) E2 UBIQUITIN-CONJUGATING ENZYME"/>
    <property type="match status" value="1"/>
</dbReference>
<evidence type="ECO:0000313" key="5">
    <source>
        <dbReference type="EMBL" id="RDX53747.1"/>
    </source>
</evidence>
<sequence length="926" mass="102999">MAPATQKRAAAKFYQEDIVKRKDDPNTFGVVVRCWQDAEDLPAPADNADPLMRALVQGEVGVSYFPRPVREIISEDTLELVDRMYQPGDLLKRSVDDVRSGIVTSVNVRGRLEHAISGEPFPSWVTEHDVESAVEVDMGDYVVYNDWVGQVIEMFDEAWIEVAGGNMIRLPELSARLAIGEKGPDILPQPMSTVQGLFGFLLGSTRPSTEDTVVSVKRTVLAISWLAINQSLTPEEADAKPRPQRIWYGSDLGKLTVVSRRAEQALRVGDRVRLKDNTFVRATQHGKSSEAHGVISVDAYIVQETKSTVEVLWQDGTREVLETRNTVPYLNPDEYDCWPGDHVIWKTEDSKQHVVVQSVNARERTAQVLVVATGAIELASVLELDPHGTSDWSAVSPSNDGLGVRRGDLVFIHREGTTNGVEPPMVPRIGEVEEWARDPPTVGPDGRLGGWRRDIANIGTRIAENRGKEGSVEEPPFKRPEKGDTSLAWFGEVLDLHLDGTIEVMLPHGEKITVPLSRLTRLYDSVEQLEELWGDEEGAMDEGEEVEVWEMDEDGRWVEGAADDGDEWESADEGEDEEMHDVMDVEEASGEWSPSTDTVIPPLHVETAQPPSQPEDSRPKSSSGRPQSPDVPKDAMDIEDDTEEGSSDSPWKRFEVLPEAPVDHAFYSSTPAQPSRQFLTRLSKEYKALRSSLPDSILVRTYEDRSDLLRSLIIGPENTPYENAPFVIDWMLDSNFPQTPPIAHFLSWTNGNGRVNPNLYEEGKVCLSILGTWAGDKSESWSAARSSLLQAFVSIQGLVLVKEPWFCEPAYEKLRGTEDGMVNSRLYNEKAFVLSRGFVRRALEIPLGGLEAELHWFYYTKGKLKKVVDDARALIEKSKATKEDTEADRELAVPRLSGGGIITLERTLAKLQALLDARPAPDGPKA</sequence>
<dbReference type="Pfam" id="PF00179">
    <property type="entry name" value="UQ_con"/>
    <property type="match status" value="1"/>
</dbReference>
<dbReference type="PANTHER" id="PTHR46116">
    <property type="entry name" value="(E3-INDEPENDENT) E2 UBIQUITIN-CONJUGATING ENZYME"/>
    <property type="match status" value="1"/>
</dbReference>
<evidence type="ECO:0000256" key="3">
    <source>
        <dbReference type="SAM" id="MobiDB-lite"/>
    </source>
</evidence>
<dbReference type="Gene3D" id="3.10.110.10">
    <property type="entry name" value="Ubiquitin Conjugating Enzyme"/>
    <property type="match status" value="1"/>
</dbReference>
<name>A0A371DMI7_9APHY</name>
<dbReference type="OrthoDB" id="1926878at2759"/>
<protein>
    <recommendedName>
        <fullName evidence="4">UBC core domain-containing protein</fullName>
    </recommendedName>
</protein>
<dbReference type="GO" id="GO:0061631">
    <property type="term" value="F:ubiquitin conjugating enzyme activity"/>
    <property type="evidence" value="ECO:0007669"/>
    <property type="project" value="TreeGrafter"/>
</dbReference>
<dbReference type="FunFam" id="3.10.110.10:FF:000094">
    <property type="entry name" value="Probable ubiquitin-conjugating enzyme E2 23"/>
    <property type="match status" value="1"/>
</dbReference>
<dbReference type="InterPro" id="IPR016135">
    <property type="entry name" value="UBQ-conjugating_enzyme/RWD"/>
</dbReference>